<gene>
    <name evidence="1" type="ORF">ECRASSUSDP1_LOCUS21175</name>
</gene>
<keyword evidence="2" id="KW-1185">Reference proteome</keyword>
<sequence length="239" mass="27932">MNKEDNTLFYNRRYINHDCGQKYDEDTFKLAEDMKKKLEAKCKPSEDDLYKVHLISTHYYHMLMANWELVCTRNDGVLKDLIFLYKSLNSLITLVDGLNKDKAASFGILLPFIPFKDNLFGTQQWMFETLNHLEAFLIHCSDSRRASSMSDLDDEIYASYYLFDLGIKNLSDCIEMQDNESAITHLLTEVIQKSDVIEDILTMEYIVLQERKGNSINFRNAKKHVTDCSKKSTERFKEA</sequence>
<protein>
    <submittedName>
        <fullName evidence="1">Uncharacterized protein</fullName>
    </submittedName>
</protein>
<evidence type="ECO:0000313" key="1">
    <source>
        <dbReference type="EMBL" id="CAI2379760.1"/>
    </source>
</evidence>
<dbReference type="Proteomes" id="UP001295684">
    <property type="component" value="Unassembled WGS sequence"/>
</dbReference>
<reference evidence="1" key="1">
    <citation type="submission" date="2023-07" db="EMBL/GenBank/DDBJ databases">
        <authorList>
            <consortium name="AG Swart"/>
            <person name="Singh M."/>
            <person name="Singh A."/>
            <person name="Seah K."/>
            <person name="Emmerich C."/>
        </authorList>
    </citation>
    <scope>NUCLEOTIDE SEQUENCE</scope>
    <source>
        <strain evidence="1">DP1</strain>
    </source>
</reference>
<proteinExistence type="predicted"/>
<accession>A0AAD2D4L5</accession>
<name>A0AAD2D4L5_EUPCR</name>
<comment type="caution">
    <text evidence="1">The sequence shown here is derived from an EMBL/GenBank/DDBJ whole genome shotgun (WGS) entry which is preliminary data.</text>
</comment>
<organism evidence="1 2">
    <name type="scientific">Euplotes crassus</name>
    <dbReference type="NCBI Taxonomy" id="5936"/>
    <lineage>
        <taxon>Eukaryota</taxon>
        <taxon>Sar</taxon>
        <taxon>Alveolata</taxon>
        <taxon>Ciliophora</taxon>
        <taxon>Intramacronucleata</taxon>
        <taxon>Spirotrichea</taxon>
        <taxon>Hypotrichia</taxon>
        <taxon>Euplotida</taxon>
        <taxon>Euplotidae</taxon>
        <taxon>Moneuplotes</taxon>
    </lineage>
</organism>
<evidence type="ECO:0000313" key="2">
    <source>
        <dbReference type="Proteomes" id="UP001295684"/>
    </source>
</evidence>
<dbReference type="EMBL" id="CAMPGE010021621">
    <property type="protein sequence ID" value="CAI2379760.1"/>
    <property type="molecule type" value="Genomic_DNA"/>
</dbReference>
<dbReference type="AlphaFoldDB" id="A0AAD2D4L5"/>